<dbReference type="Proteomes" id="UP000294644">
    <property type="component" value="Unassembled WGS sequence"/>
</dbReference>
<name>A0A4R5CK17_9FLAO</name>
<proteinExistence type="predicted"/>
<dbReference type="EMBL" id="SMFN01000027">
    <property type="protein sequence ID" value="TDE00639.1"/>
    <property type="molecule type" value="Genomic_DNA"/>
</dbReference>
<dbReference type="SUPFAM" id="SSF47336">
    <property type="entry name" value="ACP-like"/>
    <property type="match status" value="1"/>
</dbReference>
<protein>
    <submittedName>
        <fullName evidence="2">Acyl carrier protein</fullName>
    </submittedName>
</protein>
<gene>
    <name evidence="2" type="ORF">E0F91_16035</name>
</gene>
<organism evidence="2 3">
    <name type="scientific">Flavobacterium sandaracinum</name>
    <dbReference type="NCBI Taxonomy" id="2541733"/>
    <lineage>
        <taxon>Bacteria</taxon>
        <taxon>Pseudomonadati</taxon>
        <taxon>Bacteroidota</taxon>
        <taxon>Flavobacteriia</taxon>
        <taxon>Flavobacteriales</taxon>
        <taxon>Flavobacteriaceae</taxon>
        <taxon>Flavobacterium</taxon>
    </lineage>
</organism>
<evidence type="ECO:0000259" key="1">
    <source>
        <dbReference type="PROSITE" id="PS50075"/>
    </source>
</evidence>
<dbReference type="AlphaFoldDB" id="A0A4R5CK17"/>
<accession>A0A4R5CK17</accession>
<reference evidence="2 3" key="1">
    <citation type="submission" date="2019-03" db="EMBL/GenBank/DDBJ databases">
        <title>Flavobacterium LB-D12 sp. nov., isolated from arctic soil.</title>
        <authorList>
            <person name="Chaudhary D.K."/>
        </authorList>
    </citation>
    <scope>NUCLEOTIDE SEQUENCE [LARGE SCALE GENOMIC DNA]</scope>
    <source>
        <strain evidence="2 3">LB-D12</strain>
    </source>
</reference>
<evidence type="ECO:0000313" key="2">
    <source>
        <dbReference type="EMBL" id="TDE00639.1"/>
    </source>
</evidence>
<dbReference type="InterPro" id="IPR009081">
    <property type="entry name" value="PP-bd_ACP"/>
</dbReference>
<sequence>MNKEQTIEELKNIVQPYIQNQEAFDILTEDTDFINDLKINSANLVDVILDIEEKYDIVIDNEAMERMVNVKAALEIIATKLSEKN</sequence>
<dbReference type="OrthoDB" id="771003at2"/>
<feature type="domain" description="Carrier" evidence="1">
    <location>
        <begin position="1"/>
        <end position="81"/>
    </location>
</feature>
<keyword evidence="3" id="KW-1185">Reference proteome</keyword>
<comment type="caution">
    <text evidence="2">The sequence shown here is derived from an EMBL/GenBank/DDBJ whole genome shotgun (WGS) entry which is preliminary data.</text>
</comment>
<dbReference type="PROSITE" id="PS50075">
    <property type="entry name" value="CARRIER"/>
    <property type="match status" value="1"/>
</dbReference>
<dbReference type="Gene3D" id="1.10.1200.10">
    <property type="entry name" value="ACP-like"/>
    <property type="match status" value="1"/>
</dbReference>
<dbReference type="InterPro" id="IPR036736">
    <property type="entry name" value="ACP-like_sf"/>
</dbReference>
<evidence type="ECO:0000313" key="3">
    <source>
        <dbReference type="Proteomes" id="UP000294644"/>
    </source>
</evidence>
<dbReference type="RefSeq" id="WP_132067427.1">
    <property type="nucleotide sequence ID" value="NZ_SMFN01000027.1"/>
</dbReference>